<reference evidence="4" key="2">
    <citation type="submission" date="2020-06" db="EMBL/GenBank/DDBJ databases">
        <title>Isolation of Planomicrobium glaciei.</title>
        <authorList>
            <person name="Malisova L."/>
            <person name="Safrankova R."/>
            <person name="Jakubu V."/>
            <person name="Spanelova P."/>
        </authorList>
    </citation>
    <scope>NUCLEOTIDE SEQUENCE [LARGE SCALE GENOMIC DNA]</scope>
    <source>
        <strain evidence="4">NRL-ATB46093</strain>
    </source>
</reference>
<dbReference type="AlphaFoldDB" id="A0A7H8Q835"/>
<keyword evidence="1" id="KW-0812">Transmembrane</keyword>
<evidence type="ECO:0008006" key="5">
    <source>
        <dbReference type="Google" id="ProtNLM"/>
    </source>
</evidence>
<reference evidence="3 4" key="1">
    <citation type="submission" date="2020-04" db="EMBL/GenBank/DDBJ databases">
        <authorList>
            <person name="Pajer P."/>
            <person name="Broz P."/>
        </authorList>
    </citation>
    <scope>NUCLEOTIDE SEQUENCE [LARGE SCALE GENOMIC DNA]</scope>
    <source>
        <strain evidence="4">NRL-ATB46093</strain>
    </source>
</reference>
<accession>A0A7H8Q835</accession>
<evidence type="ECO:0000313" key="3">
    <source>
        <dbReference type="EMBL" id="QKX50128.1"/>
    </source>
</evidence>
<feature type="transmembrane region" description="Helical" evidence="1">
    <location>
        <begin position="138"/>
        <end position="156"/>
    </location>
</feature>
<keyword evidence="4" id="KW-1185">Reference proteome</keyword>
<dbReference type="OrthoDB" id="2428517at2"/>
<protein>
    <recommendedName>
        <fullName evidence="5">CbiN domain protein</fullName>
    </recommendedName>
</protein>
<evidence type="ECO:0000256" key="1">
    <source>
        <dbReference type="SAM" id="Phobius"/>
    </source>
</evidence>
<proteinExistence type="predicted"/>
<sequence>MKRLLIAVLFLSMFLLPAHSQALSCEEPPPPEIAYDEYDAVIIGTVEKISESMSAKTMTVRVEKSFKGVDREIITVKEDLTWGQSQLHSSLLFFLNKEGENWVHPLCSPTTADTDLADAVFADKEELALQSAENNPTGWQLAILLGAILAVSAGALQKIRR</sequence>
<dbReference type="Proteomes" id="UP000509222">
    <property type="component" value="Chromosome"/>
</dbReference>
<gene>
    <name evidence="3" type="ORF">HF394_05720</name>
</gene>
<dbReference type="EMBL" id="CP051177">
    <property type="protein sequence ID" value="QKX50128.1"/>
    <property type="molecule type" value="Genomic_DNA"/>
</dbReference>
<keyword evidence="1" id="KW-1133">Transmembrane helix</keyword>
<feature type="chain" id="PRO_5038778318" description="CbiN domain protein" evidence="2">
    <location>
        <begin position="21"/>
        <end position="161"/>
    </location>
</feature>
<evidence type="ECO:0000256" key="2">
    <source>
        <dbReference type="SAM" id="SignalP"/>
    </source>
</evidence>
<keyword evidence="1" id="KW-0472">Membrane</keyword>
<feature type="signal peptide" evidence="2">
    <location>
        <begin position="1"/>
        <end position="20"/>
    </location>
</feature>
<evidence type="ECO:0000313" key="4">
    <source>
        <dbReference type="Proteomes" id="UP000509222"/>
    </source>
</evidence>
<organism evidence="3 4">
    <name type="scientific">Planococcus glaciei</name>
    <dbReference type="NCBI Taxonomy" id="459472"/>
    <lineage>
        <taxon>Bacteria</taxon>
        <taxon>Bacillati</taxon>
        <taxon>Bacillota</taxon>
        <taxon>Bacilli</taxon>
        <taxon>Bacillales</taxon>
        <taxon>Caryophanaceae</taxon>
        <taxon>Planococcus</taxon>
    </lineage>
</organism>
<name>A0A7H8Q835_9BACL</name>
<keyword evidence="2" id="KW-0732">Signal</keyword>
<dbReference type="RefSeq" id="WP_131544308.1">
    <property type="nucleotide sequence ID" value="NZ_CP051177.1"/>
</dbReference>